<dbReference type="Proteomes" id="UP000002630">
    <property type="component" value="Linkage Group LG16"/>
</dbReference>
<protein>
    <submittedName>
        <fullName evidence="1">EsV-1-92</fullName>
    </submittedName>
</protein>
<organism evidence="1 2">
    <name type="scientific">Ectocarpus siliculosus</name>
    <name type="common">Brown alga</name>
    <name type="synonym">Conferva siliculosa</name>
    <dbReference type="NCBI Taxonomy" id="2880"/>
    <lineage>
        <taxon>Eukaryota</taxon>
        <taxon>Sar</taxon>
        <taxon>Stramenopiles</taxon>
        <taxon>Ochrophyta</taxon>
        <taxon>PX clade</taxon>
        <taxon>Phaeophyceae</taxon>
        <taxon>Ectocarpales</taxon>
        <taxon>Ectocarpaceae</taxon>
        <taxon>Ectocarpus</taxon>
    </lineage>
</organism>
<proteinExistence type="predicted"/>
<evidence type="ECO:0000313" key="1">
    <source>
        <dbReference type="EMBL" id="CBN80394.1"/>
    </source>
</evidence>
<dbReference type="EMBL" id="FN649741">
    <property type="protein sequence ID" value="CBN80394.1"/>
    <property type="molecule type" value="Genomic_DNA"/>
</dbReference>
<name>D8LPC3_ECTSI</name>
<keyword evidence="2" id="KW-1185">Reference proteome</keyword>
<dbReference type="AlphaFoldDB" id="D8LPC3"/>
<gene>
    <name evidence="1" type="ORF">Esi_0052_0235</name>
</gene>
<dbReference type="InParanoid" id="D8LPC3"/>
<evidence type="ECO:0000313" key="2">
    <source>
        <dbReference type="Proteomes" id="UP000002630"/>
    </source>
</evidence>
<reference evidence="1 2" key="1">
    <citation type="journal article" date="2010" name="Nature">
        <title>The Ectocarpus genome and the independent evolution of multicellularity in brown algae.</title>
        <authorList>
            <person name="Cock J.M."/>
            <person name="Sterck L."/>
            <person name="Rouze P."/>
            <person name="Scornet D."/>
            <person name="Allen A.E."/>
            <person name="Amoutzias G."/>
            <person name="Anthouard V."/>
            <person name="Artiguenave F."/>
            <person name="Aury J.M."/>
            <person name="Badger J.H."/>
            <person name="Beszteri B."/>
            <person name="Billiau K."/>
            <person name="Bonnet E."/>
            <person name="Bothwell J.H."/>
            <person name="Bowler C."/>
            <person name="Boyen C."/>
            <person name="Brownlee C."/>
            <person name="Carrano C.J."/>
            <person name="Charrier B."/>
            <person name="Cho G.Y."/>
            <person name="Coelho S.M."/>
            <person name="Collen J."/>
            <person name="Corre E."/>
            <person name="Da Silva C."/>
            <person name="Delage L."/>
            <person name="Delaroque N."/>
            <person name="Dittami S.M."/>
            <person name="Doulbeau S."/>
            <person name="Elias M."/>
            <person name="Farnham G."/>
            <person name="Gachon C.M."/>
            <person name="Gschloessl B."/>
            <person name="Heesch S."/>
            <person name="Jabbari K."/>
            <person name="Jubin C."/>
            <person name="Kawai H."/>
            <person name="Kimura K."/>
            <person name="Kloareg B."/>
            <person name="Kupper F.C."/>
            <person name="Lang D."/>
            <person name="Le Bail A."/>
            <person name="Leblanc C."/>
            <person name="Lerouge P."/>
            <person name="Lohr M."/>
            <person name="Lopez P.J."/>
            <person name="Martens C."/>
            <person name="Maumus F."/>
            <person name="Michel G."/>
            <person name="Miranda-Saavedra D."/>
            <person name="Morales J."/>
            <person name="Moreau H."/>
            <person name="Motomura T."/>
            <person name="Nagasato C."/>
            <person name="Napoli C.A."/>
            <person name="Nelson D.R."/>
            <person name="Nyvall-Collen P."/>
            <person name="Peters A.F."/>
            <person name="Pommier C."/>
            <person name="Potin P."/>
            <person name="Poulain J."/>
            <person name="Quesneville H."/>
            <person name="Read B."/>
            <person name="Rensing S.A."/>
            <person name="Ritter A."/>
            <person name="Rousvoal S."/>
            <person name="Samanta M."/>
            <person name="Samson G."/>
            <person name="Schroeder D.C."/>
            <person name="Segurens B."/>
            <person name="Strittmatter M."/>
            <person name="Tonon T."/>
            <person name="Tregear J.W."/>
            <person name="Valentin K."/>
            <person name="von Dassow P."/>
            <person name="Yamagishi T."/>
            <person name="Van de Peer Y."/>
            <person name="Wincker P."/>
        </authorList>
    </citation>
    <scope>NUCLEOTIDE SEQUENCE [LARGE SCALE GENOMIC DNA]</scope>
    <source>
        <strain evidence="2">Ec32 / CCAP1310/4</strain>
    </source>
</reference>
<accession>D8LPC3</accession>
<sequence>MSDIGEEEVCRLACSQTLDGYNPNPFYASGMCPDYMRSECNLGGKLWQNQWDMHKKNIKEFNAERVFHASMGIPTQVVGYGYQSQQPHPLLPPTSSQVFSTMRQMHPHKFQGPILKPGQFYP</sequence>
<dbReference type="EMBL" id="FN648730">
    <property type="protein sequence ID" value="CBN80394.1"/>
    <property type="molecule type" value="Genomic_DNA"/>
</dbReference>